<accession>A0A1I6LIH0</accession>
<dbReference type="Proteomes" id="UP000198824">
    <property type="component" value="Unassembled WGS sequence"/>
</dbReference>
<sequence>MATDEIARLAHLFAQAAVNADGWLPALSALSAATASAHGELLFLDRRTQAPFGWWFTDVEAINLDRFREAGGYDPRANMRIATTGRPMQIVHERHYDLVQPLLTEGEALRDVWLESRVESGCQVVLLDDPDLLVGLAVLRGGRDGRTCEADRALFAAVAPFVRDAATISIGMERQGAQLMAGAFESVAAAAFLLDGMGRLMARTSAAEALLRDGRLLVIDGRLVAPAGGAMAFARAIAQRLRPEPGLPPPLATVALESMAGLLVADVSALPRGVWSYGATPSVLVVVRGGALRRDGAAARLRAAWDLSPAEAEVALALADGRSRAEIAAARGVSLETVRSQLKTLFGKAGVTREAELAARAAALIGAA</sequence>
<dbReference type="InterPro" id="IPR016032">
    <property type="entry name" value="Sig_transdc_resp-reg_C-effctor"/>
</dbReference>
<dbReference type="InterPro" id="IPR036388">
    <property type="entry name" value="WH-like_DNA-bd_sf"/>
</dbReference>
<organism evidence="2 3">
    <name type="scientific">Sphingomonas jatrophae</name>
    <dbReference type="NCBI Taxonomy" id="1166337"/>
    <lineage>
        <taxon>Bacteria</taxon>
        <taxon>Pseudomonadati</taxon>
        <taxon>Pseudomonadota</taxon>
        <taxon>Alphaproteobacteria</taxon>
        <taxon>Sphingomonadales</taxon>
        <taxon>Sphingomonadaceae</taxon>
        <taxon>Sphingomonas</taxon>
    </lineage>
</organism>
<evidence type="ECO:0000313" key="2">
    <source>
        <dbReference type="EMBL" id="SFS03183.1"/>
    </source>
</evidence>
<dbReference type="Gene3D" id="1.10.10.10">
    <property type="entry name" value="Winged helix-like DNA-binding domain superfamily/Winged helix DNA-binding domain"/>
    <property type="match status" value="1"/>
</dbReference>
<gene>
    <name evidence="2" type="ORF">SAMN05192580_2771</name>
</gene>
<dbReference type="SUPFAM" id="SSF46894">
    <property type="entry name" value="C-terminal effector domain of the bipartite response regulators"/>
    <property type="match status" value="1"/>
</dbReference>
<feature type="domain" description="HTH luxR-type" evidence="1">
    <location>
        <begin position="300"/>
        <end position="365"/>
    </location>
</feature>
<dbReference type="RefSeq" id="WP_093315465.1">
    <property type="nucleotide sequence ID" value="NZ_FOZG01000002.1"/>
</dbReference>
<name>A0A1I6LIH0_9SPHN</name>
<dbReference type="EMBL" id="FOZG01000002">
    <property type="protein sequence ID" value="SFS03183.1"/>
    <property type="molecule type" value="Genomic_DNA"/>
</dbReference>
<keyword evidence="2" id="KW-0238">DNA-binding</keyword>
<keyword evidence="3" id="KW-1185">Reference proteome</keyword>
<reference evidence="2 3" key="1">
    <citation type="submission" date="2016-10" db="EMBL/GenBank/DDBJ databases">
        <authorList>
            <person name="de Groot N.N."/>
        </authorList>
    </citation>
    <scope>NUCLEOTIDE SEQUENCE [LARGE SCALE GENOMIC DNA]</scope>
    <source>
        <strain evidence="2 3">S5-249</strain>
    </source>
</reference>
<dbReference type="OrthoDB" id="7425190at2"/>
<dbReference type="STRING" id="1166337.SAMN05192580_2771"/>
<dbReference type="GO" id="GO:0006355">
    <property type="term" value="P:regulation of DNA-templated transcription"/>
    <property type="evidence" value="ECO:0007669"/>
    <property type="project" value="InterPro"/>
</dbReference>
<dbReference type="AlphaFoldDB" id="A0A1I6LIH0"/>
<evidence type="ECO:0000259" key="1">
    <source>
        <dbReference type="PROSITE" id="PS50043"/>
    </source>
</evidence>
<proteinExistence type="predicted"/>
<evidence type="ECO:0000313" key="3">
    <source>
        <dbReference type="Proteomes" id="UP000198824"/>
    </source>
</evidence>
<dbReference type="SMART" id="SM00421">
    <property type="entry name" value="HTH_LUXR"/>
    <property type="match status" value="1"/>
</dbReference>
<dbReference type="GO" id="GO:0003677">
    <property type="term" value="F:DNA binding"/>
    <property type="evidence" value="ECO:0007669"/>
    <property type="project" value="UniProtKB-KW"/>
</dbReference>
<dbReference type="PROSITE" id="PS50043">
    <property type="entry name" value="HTH_LUXR_2"/>
    <property type="match status" value="1"/>
</dbReference>
<protein>
    <submittedName>
        <fullName evidence="2">DNA-binding transcriptional regulator, CsgD family</fullName>
    </submittedName>
</protein>
<dbReference type="InterPro" id="IPR000792">
    <property type="entry name" value="Tscrpt_reg_LuxR_C"/>
</dbReference>